<dbReference type="WBParaSite" id="Hba_07012">
    <property type="protein sequence ID" value="Hba_07012"/>
    <property type="gene ID" value="Hba_07012"/>
</dbReference>
<keyword evidence="4" id="KW-0498">Mitosis</keyword>
<dbReference type="PANTHER" id="PTHR12389:SF0">
    <property type="entry name" value="E3 UBIQUITIN-PROTEIN LIGASE LISTERIN"/>
    <property type="match status" value="1"/>
</dbReference>
<evidence type="ECO:0000313" key="9">
    <source>
        <dbReference type="Proteomes" id="UP000095283"/>
    </source>
</evidence>
<dbReference type="Proteomes" id="UP000095283">
    <property type="component" value="Unplaced"/>
</dbReference>
<evidence type="ECO:0000256" key="1">
    <source>
        <dbReference type="ARBA" id="ARBA00007997"/>
    </source>
</evidence>
<dbReference type="PROSITE" id="PS50089">
    <property type="entry name" value="ZF_RING_2"/>
    <property type="match status" value="1"/>
</dbReference>
<comment type="catalytic activity">
    <reaction evidence="7">
        <text>S-ubiquitinyl-[E2 ubiquitin-conjugating enzyme]-L-cysteine + [acceptor protein]-L-lysine = [E2 ubiquitin-conjugating enzyme]-L-cysteine + N(6)-ubiquitinyl-[acceptor protein]-L-lysine.</text>
        <dbReference type="EC" id="2.3.2.27"/>
    </reaction>
</comment>
<feature type="domain" description="RING-type" evidence="8">
    <location>
        <begin position="1036"/>
        <end position="1061"/>
    </location>
</feature>
<evidence type="ECO:0000313" key="10">
    <source>
        <dbReference type="WBParaSite" id="Hba_07012"/>
    </source>
</evidence>
<evidence type="ECO:0000259" key="8">
    <source>
        <dbReference type="PROSITE" id="PS50089"/>
    </source>
</evidence>
<dbReference type="SUPFAM" id="SSF57850">
    <property type="entry name" value="RING/U-box"/>
    <property type="match status" value="1"/>
</dbReference>
<dbReference type="GO" id="GO:0005680">
    <property type="term" value="C:anaphase-promoting complex"/>
    <property type="evidence" value="ECO:0007669"/>
    <property type="project" value="InterPro"/>
</dbReference>
<keyword evidence="4" id="KW-0131">Cell cycle</keyword>
<dbReference type="GO" id="GO:1990112">
    <property type="term" value="C:RQC complex"/>
    <property type="evidence" value="ECO:0007669"/>
    <property type="project" value="UniProtKB-UniRule"/>
</dbReference>
<keyword evidence="7" id="KW-0833">Ubl conjugation pathway</keyword>
<evidence type="ECO:0000256" key="2">
    <source>
        <dbReference type="ARBA" id="ARBA00022618"/>
    </source>
</evidence>
<dbReference type="GO" id="GO:0031145">
    <property type="term" value="P:anaphase-promoting complex-dependent catabolic process"/>
    <property type="evidence" value="ECO:0007669"/>
    <property type="project" value="InterPro"/>
</dbReference>
<dbReference type="InterPro" id="IPR001841">
    <property type="entry name" value="Znf_RING"/>
</dbReference>
<evidence type="ECO:0000256" key="6">
    <source>
        <dbReference type="PROSITE-ProRule" id="PRU00175"/>
    </source>
</evidence>
<dbReference type="InterPro" id="IPR039795">
    <property type="entry name" value="LTN1/Rkr1"/>
</dbReference>
<name>A0A1I7WPE7_HETBA</name>
<comment type="subunit">
    <text evidence="7">Component of the ribosome quality control complex (RQC).</text>
</comment>
<dbReference type="GO" id="GO:0097602">
    <property type="term" value="F:cullin family protein binding"/>
    <property type="evidence" value="ECO:0007669"/>
    <property type="project" value="InterPro"/>
</dbReference>
<dbReference type="GO" id="GO:0061630">
    <property type="term" value="F:ubiquitin protein ligase activity"/>
    <property type="evidence" value="ECO:0007669"/>
    <property type="project" value="UniProtKB-UniRule"/>
</dbReference>
<sequence>MDSSTTTDCFSAFNTFLKASYEIIVDEQITKTERKCQGTIKSALLGLSLKLSDFIPVLLESPLSAWIISNLDSSENTICKGAFEAFVHLGRDDRKKQSYWHEASPYLLPSFSLIITHIDKKDRARFVLSFLQSFTDYLPFDTSNLMENWITAFSECLKYALSHDCDLSEDDMKFCSRQLIEVFDIISGESHAVQYVAVDLFMWILDKNIFSETKITELLDVLQLNLMNKHTKCVPVLARLLSSCNWRLRRLHVAVCHVYPLDVDLISPLLISSDDYLNYIDKELDLVFYLSKCSELEARVFARVILRLLKINKEKAQTIKLDSSPFTRSLLSECSDEDWLYLQPSLVENRIPILSKIVLDWMLEQNSLLAINLLNRLELPVDLTVSISDLLLKCLFNICLDKDDLSILTTLSRFPPSNLLIRTILSSSIQQKSCSSELQTQGKPSAENLGNIGSICSTLLRSNRDFSELLLTANELETILVEYDNYVSRLFEQIFIFQYQCIIEVCSDLVFKYALITESFAEEVDYSTMKTTGSSQEALLELIESTARRALVYLSIDNEESFLDCSIALSIVHLFMTEFLINSRLAFVPPSEIVIASLDKCREMLQLQHFSSRVVSGLLSVPLITVSGLFTLRRLKELEKPDIPISSWISCERGVSVFWAIQADCTKLSMDTVDEWISRQLKEHAEVKGSEWDGLIFNVRSFSRLPMVGRSSSWLISSQDLTKATLRKSKFLSDILLSLFFKIDHIANCIGFRSSELDSQISLLQTSANCCWHNLTVILAPRSGAQSCLNVQLCDLKCFKAQGTTIFKRISFRYYLALIFTFFPTNTVHVEEVAYRKFDEILKNFEQHSYIGIRNCYVVYASLIALKICSRIIRVPCILYNKVNNIFCLCRISPTMYHQENGQWIEDDKVSSSGPRRLAVPFTLSRIANETKGWPAIMALDAAIVPLMNTIFFDDERVAYCDALSSIIQTVLPQLISRCPSTIQHSNVILYVLYVYYASKPFRTMRTVPAVIRTWYNGLPNTGAQFVNKYVKCRQCKNKFHSNCLYKWFESSSQSRCPLCRANFT</sequence>
<evidence type="ECO:0000256" key="7">
    <source>
        <dbReference type="RuleBase" id="RU367090"/>
    </source>
</evidence>
<dbReference type="GO" id="GO:0072344">
    <property type="term" value="P:rescue of stalled ribosome"/>
    <property type="evidence" value="ECO:0007669"/>
    <property type="project" value="UniProtKB-UniRule"/>
</dbReference>
<evidence type="ECO:0000256" key="3">
    <source>
        <dbReference type="ARBA" id="ARBA00022771"/>
    </source>
</evidence>
<dbReference type="PANTHER" id="PTHR12389">
    <property type="entry name" value="ZINC FINGER PROTEIN 294"/>
    <property type="match status" value="1"/>
</dbReference>
<dbReference type="GO" id="GO:0008270">
    <property type="term" value="F:zinc ion binding"/>
    <property type="evidence" value="ECO:0007669"/>
    <property type="project" value="UniProtKB-KW"/>
</dbReference>
<keyword evidence="7" id="KW-0808">Transferase</keyword>
<organism evidence="9 10">
    <name type="scientific">Heterorhabditis bacteriophora</name>
    <name type="common">Entomopathogenic nematode worm</name>
    <dbReference type="NCBI Taxonomy" id="37862"/>
    <lineage>
        <taxon>Eukaryota</taxon>
        <taxon>Metazoa</taxon>
        <taxon>Ecdysozoa</taxon>
        <taxon>Nematoda</taxon>
        <taxon>Chromadorea</taxon>
        <taxon>Rhabditida</taxon>
        <taxon>Rhabditina</taxon>
        <taxon>Rhabditomorpha</taxon>
        <taxon>Strongyloidea</taxon>
        <taxon>Heterorhabditidae</taxon>
        <taxon>Heterorhabditis</taxon>
    </lineage>
</organism>
<evidence type="ECO:0000256" key="4">
    <source>
        <dbReference type="ARBA" id="ARBA00022776"/>
    </source>
</evidence>
<keyword evidence="2" id="KW-0132">Cell division</keyword>
<accession>A0A1I7WPE7</accession>
<comment type="similarity">
    <text evidence="1 7">Belongs to the LTN1 family.</text>
</comment>
<dbReference type="InterPro" id="IPR024991">
    <property type="entry name" value="RING-H2_APC11"/>
</dbReference>
<comment type="function">
    <text evidence="7">E3 ubiquitin-protein ligase. Component of the ribosome quality control complex (RQC), a ribosome-associated complex that mediates ubiquitination and extraction of incompletely synthesized nascent chains for proteasomal degradation.</text>
</comment>
<proteinExistence type="inferred from homology"/>
<comment type="pathway">
    <text evidence="7">Protein modification; protein ubiquitination.</text>
</comment>
<dbReference type="GO" id="GO:1990116">
    <property type="term" value="P:ribosome-associated ubiquitin-dependent protein catabolic process"/>
    <property type="evidence" value="ECO:0007669"/>
    <property type="project" value="UniProtKB-UniRule"/>
</dbReference>
<protein>
    <recommendedName>
        <fullName evidence="7">E3 ubiquitin-protein ligase listerin</fullName>
        <ecNumber evidence="7">2.3.2.27</ecNumber>
    </recommendedName>
    <alternativeName>
        <fullName evidence="7">RING-type E3 ubiquitin transferase listerin</fullName>
    </alternativeName>
</protein>
<dbReference type="GO" id="GO:0005829">
    <property type="term" value="C:cytosol"/>
    <property type="evidence" value="ECO:0007669"/>
    <property type="project" value="UniProtKB-UniRule"/>
</dbReference>
<evidence type="ECO:0000256" key="5">
    <source>
        <dbReference type="ARBA" id="ARBA00022833"/>
    </source>
</evidence>
<dbReference type="Gene3D" id="3.30.40.10">
    <property type="entry name" value="Zinc/RING finger domain, C3HC4 (zinc finger)"/>
    <property type="match status" value="1"/>
</dbReference>
<reference evidence="10" key="1">
    <citation type="submission" date="2016-11" db="UniProtKB">
        <authorList>
            <consortium name="WormBaseParasite"/>
        </authorList>
    </citation>
    <scope>IDENTIFICATION</scope>
</reference>
<dbReference type="GO" id="GO:0051301">
    <property type="term" value="P:cell division"/>
    <property type="evidence" value="ECO:0007669"/>
    <property type="project" value="UniProtKB-KW"/>
</dbReference>
<dbReference type="InterPro" id="IPR013083">
    <property type="entry name" value="Znf_RING/FYVE/PHD"/>
</dbReference>
<dbReference type="EC" id="2.3.2.27" evidence="7"/>
<keyword evidence="3 6" id="KW-0863">Zinc-finger</keyword>
<keyword evidence="9" id="KW-1185">Reference proteome</keyword>
<keyword evidence="7" id="KW-0479">Metal-binding</keyword>
<keyword evidence="5 7" id="KW-0862">Zinc</keyword>
<dbReference type="GO" id="GO:0043023">
    <property type="term" value="F:ribosomal large subunit binding"/>
    <property type="evidence" value="ECO:0007669"/>
    <property type="project" value="TreeGrafter"/>
</dbReference>
<dbReference type="Pfam" id="PF12861">
    <property type="entry name" value="zf-ANAPC11"/>
    <property type="match status" value="1"/>
</dbReference>
<dbReference type="AlphaFoldDB" id="A0A1I7WPE7"/>